<keyword evidence="2" id="KW-1185">Reference proteome</keyword>
<dbReference type="Proteomes" id="UP000270342">
    <property type="component" value="Unassembled WGS sequence"/>
</dbReference>
<protein>
    <submittedName>
        <fullName evidence="1">Uncharacterized protein</fullName>
    </submittedName>
</protein>
<evidence type="ECO:0000313" key="2">
    <source>
        <dbReference type="Proteomes" id="UP000270342"/>
    </source>
</evidence>
<gene>
    <name evidence="1" type="ORF">D7S86_17885</name>
</gene>
<accession>A0A494XMA0</accession>
<organism evidence="1 2">
    <name type="scientific">Pararobbsia silviterrae</name>
    <dbReference type="NCBI Taxonomy" id="1792498"/>
    <lineage>
        <taxon>Bacteria</taxon>
        <taxon>Pseudomonadati</taxon>
        <taxon>Pseudomonadota</taxon>
        <taxon>Betaproteobacteria</taxon>
        <taxon>Burkholderiales</taxon>
        <taxon>Burkholderiaceae</taxon>
        <taxon>Pararobbsia</taxon>
    </lineage>
</organism>
<dbReference type="EMBL" id="RBZU01000008">
    <property type="protein sequence ID" value="RKP51825.1"/>
    <property type="molecule type" value="Genomic_DNA"/>
</dbReference>
<name>A0A494XMA0_9BURK</name>
<reference evidence="1 2" key="1">
    <citation type="submission" date="2018-10" db="EMBL/GenBank/DDBJ databases">
        <title>Robbsia sp. DHC34, isolated from soil.</title>
        <authorList>
            <person name="Gao Z.-H."/>
            <person name="Qiu L.-H."/>
        </authorList>
    </citation>
    <scope>NUCLEOTIDE SEQUENCE [LARGE SCALE GENOMIC DNA]</scope>
    <source>
        <strain evidence="1 2">DHC34</strain>
    </source>
</reference>
<dbReference type="AlphaFoldDB" id="A0A494XMA0"/>
<comment type="caution">
    <text evidence="1">The sequence shown here is derived from an EMBL/GenBank/DDBJ whole genome shotgun (WGS) entry which is preliminary data.</text>
</comment>
<sequence>MKTLSDDHYRTAEELSFAFSILLVRPLPHLEAALLFEKLWDEANAAAVACETERAALSYVELLKDMDRRWRNMRALN</sequence>
<proteinExistence type="predicted"/>
<evidence type="ECO:0000313" key="1">
    <source>
        <dbReference type="EMBL" id="RKP51825.1"/>
    </source>
</evidence>
<dbReference type="OrthoDB" id="9031775at2"/>